<keyword evidence="3" id="KW-1185">Reference proteome</keyword>
<gene>
    <name evidence="2" type="ORF">G7067_06990</name>
</gene>
<protein>
    <submittedName>
        <fullName evidence="2">Uncharacterized protein</fullName>
    </submittedName>
</protein>
<name>A0A6G8FIB2_9MICO</name>
<proteinExistence type="predicted"/>
<keyword evidence="1" id="KW-0175">Coiled coil</keyword>
<reference evidence="2 3" key="1">
    <citation type="submission" date="2020-03" db="EMBL/GenBank/DDBJ databases">
        <title>Leucobacter sp. nov., isolated from beetles.</title>
        <authorList>
            <person name="Hyun D.-W."/>
            <person name="Bae J.-W."/>
        </authorList>
    </citation>
    <scope>NUCLEOTIDE SEQUENCE [LARGE SCALE GENOMIC DNA]</scope>
    <source>
        <strain evidence="2 3">HDW9B</strain>
    </source>
</reference>
<accession>A0A6G8FIB2</accession>
<dbReference type="Proteomes" id="UP000501387">
    <property type="component" value="Chromosome"/>
</dbReference>
<dbReference type="AlphaFoldDB" id="A0A6G8FIB2"/>
<dbReference type="KEGG" id="lins:G7067_06990"/>
<evidence type="ECO:0000256" key="1">
    <source>
        <dbReference type="SAM" id="Coils"/>
    </source>
</evidence>
<dbReference type="RefSeq" id="WP_166323035.1">
    <property type="nucleotide sequence ID" value="NZ_CP049934.1"/>
</dbReference>
<dbReference type="EMBL" id="CP049934">
    <property type="protein sequence ID" value="QIM16226.1"/>
    <property type="molecule type" value="Genomic_DNA"/>
</dbReference>
<evidence type="ECO:0000313" key="3">
    <source>
        <dbReference type="Proteomes" id="UP000501387"/>
    </source>
</evidence>
<evidence type="ECO:0000313" key="2">
    <source>
        <dbReference type="EMBL" id="QIM16226.1"/>
    </source>
</evidence>
<organism evidence="2 3">
    <name type="scientific">Leucobacter insecticola</name>
    <dbReference type="NCBI Taxonomy" id="2714934"/>
    <lineage>
        <taxon>Bacteria</taxon>
        <taxon>Bacillati</taxon>
        <taxon>Actinomycetota</taxon>
        <taxon>Actinomycetes</taxon>
        <taxon>Micrococcales</taxon>
        <taxon>Microbacteriaceae</taxon>
        <taxon>Leucobacter</taxon>
    </lineage>
</organism>
<feature type="coiled-coil region" evidence="1">
    <location>
        <begin position="87"/>
        <end position="114"/>
    </location>
</feature>
<sequence>MSGSEMVEGERSPQPLQREQQDLADELASVRREREQSENYLLQMSDGMRQLEEAAAGGDPKDYFVQKRLAGFRDLESGLRRITMQRLEFLDEEEREMRARLEENEQRLRTERQEKS</sequence>